<sequence>MAITNVDQLLLDETNSILTGILANSNYLKNNILNSLPSDMVDSFINEYCTDSNHLGKKINTYFAFPTTAPTTAFLLFQFKGSEEDDESGALGSVEGQTISNSVGQAIHEKLVVKTQNATAWIEPNQEIHSVISIPQTTNYNLQDNKVYLPYIPPYDDGQHKIDLYYNTKVDKDGYSSPIGINTNEGVTIDFVCSNISTIRCLSAIFTYIRIYLKQTLEENYNVYLPTIEMNGMDVIEDTKSNGLDSQPLFYRRLTVTYKVTQTIDQNTSLIEDIKTRW</sequence>
<reference evidence="2" key="1">
    <citation type="submission" date="2014-10" db="EMBL/GenBank/DDBJ databases">
        <title>Characterization of Lactobacillus fermentum phage vB_S_LfeInf.</title>
        <authorList>
            <person name="Liu M."/>
            <person name="Gill J.J."/>
            <person name="Berry J."/>
            <person name="Young R.III."/>
            <person name="Summer E.J."/>
        </authorList>
    </citation>
    <scope>NUCLEOTIDE SEQUENCE [LARGE SCALE GENOMIC DNA]</scope>
</reference>
<keyword evidence="2" id="KW-1185">Reference proteome</keyword>
<dbReference type="KEGG" id="vg:26793851"/>
<evidence type="ECO:0000313" key="2">
    <source>
        <dbReference type="Proteomes" id="UP000030922"/>
    </source>
</evidence>
<name>A0A0A7NP17_9CAUD</name>
<dbReference type="RefSeq" id="YP_009222301.1">
    <property type="nucleotide sequence ID" value="NC_029058.1"/>
</dbReference>
<dbReference type="InterPro" id="IPR056960">
    <property type="entry name" value="SP10_terminator"/>
</dbReference>
<dbReference type="OrthoDB" id="9032at10239"/>
<accession>A0A0A7NP17</accession>
<dbReference type="Proteomes" id="UP000030922">
    <property type="component" value="Segment"/>
</dbReference>
<dbReference type="GeneID" id="26793851"/>
<gene>
    <name evidence="1" type="ORF">LfeInf_063</name>
</gene>
<evidence type="ECO:0000313" key="1">
    <source>
        <dbReference type="EMBL" id="AIZ94689.1"/>
    </source>
</evidence>
<dbReference type="Pfam" id="PF23932">
    <property type="entry name" value="SP10_terminator"/>
    <property type="match status" value="1"/>
</dbReference>
<organism evidence="1 2">
    <name type="scientific">Lactobacillus phage LfeInf</name>
    <dbReference type="NCBI Taxonomy" id="1567484"/>
    <lineage>
        <taxon>Viruses</taxon>
        <taxon>Duplodnaviria</taxon>
        <taxon>Heunggongvirae</taxon>
        <taxon>Uroviricota</taxon>
        <taxon>Caudoviricetes</taxon>
        <taxon>Herelleviridae</taxon>
        <taxon>Hopescreekvirus</taxon>
        <taxon>Hopescreekvirus LfeInf</taxon>
    </lineage>
</organism>
<protein>
    <submittedName>
        <fullName evidence="1">Uncharacterized protein</fullName>
    </submittedName>
</protein>
<dbReference type="EMBL" id="KP054477">
    <property type="protein sequence ID" value="AIZ94689.1"/>
    <property type="molecule type" value="Genomic_DNA"/>
</dbReference>
<reference evidence="1 2" key="2">
    <citation type="journal article" date="2015" name="Biotechnol. Biofuels">
        <title>Bacteriophage application restores ethanol fermentation characteristics disrupted by Lactobacillus fermentum.</title>
        <authorList>
            <person name="Liu M."/>
            <person name="Bischoff K.M."/>
            <person name="Gill J.J."/>
            <person name="Mire-Criscione M.D."/>
            <person name="Berry J.D."/>
            <person name="Young R."/>
            <person name="Summer E.J."/>
        </authorList>
    </citation>
    <scope>NUCLEOTIDE SEQUENCE [LARGE SCALE GENOMIC DNA]</scope>
</reference>
<proteinExistence type="predicted"/>